<evidence type="ECO:0000313" key="3">
    <source>
        <dbReference type="Proteomes" id="UP000267164"/>
    </source>
</evidence>
<feature type="compositionally biased region" description="Low complexity" evidence="1">
    <location>
        <begin position="83"/>
        <end position="130"/>
    </location>
</feature>
<dbReference type="AlphaFoldDB" id="A0A386ZD59"/>
<dbReference type="OrthoDB" id="4569383at2"/>
<reference evidence="2 3" key="1">
    <citation type="submission" date="2018-09" db="EMBL/GenBank/DDBJ databases">
        <title>Nocardia yunnanensis sp. nov., an actinomycete isolated from a soil sample.</title>
        <authorList>
            <person name="Zhang J."/>
        </authorList>
    </citation>
    <scope>NUCLEOTIDE SEQUENCE [LARGE SCALE GENOMIC DNA]</scope>
    <source>
        <strain evidence="2 3">CFHS0054</strain>
    </source>
</reference>
<evidence type="ECO:0000256" key="1">
    <source>
        <dbReference type="SAM" id="MobiDB-lite"/>
    </source>
</evidence>
<evidence type="ECO:0000313" key="2">
    <source>
        <dbReference type="EMBL" id="AYF75277.1"/>
    </source>
</evidence>
<feature type="compositionally biased region" description="Pro residues" evidence="1">
    <location>
        <begin position="131"/>
        <end position="140"/>
    </location>
</feature>
<gene>
    <name evidence="2" type="ORF">D7D52_16940</name>
</gene>
<dbReference type="EMBL" id="CP032568">
    <property type="protein sequence ID" value="AYF75277.1"/>
    <property type="molecule type" value="Genomic_DNA"/>
</dbReference>
<organism evidence="2 3">
    <name type="scientific">Nocardia yunnanensis</name>
    <dbReference type="NCBI Taxonomy" id="2382165"/>
    <lineage>
        <taxon>Bacteria</taxon>
        <taxon>Bacillati</taxon>
        <taxon>Actinomycetota</taxon>
        <taxon>Actinomycetes</taxon>
        <taxon>Mycobacteriales</taxon>
        <taxon>Nocardiaceae</taxon>
        <taxon>Nocardia</taxon>
    </lineage>
</organism>
<sequence>MTTPTPEYARLEDLVRAEADAKLAAVQPLADAYRKLLADRENFAGLDAKNVAAVRATRAAALKAGFSERALNEAGYRAITDLPKPTAARKTAAKKSAPAKPRVAASKRATATAPATQSKAASGKAATPTPASTPEPPAAQ</sequence>
<accession>A0A386ZD59</accession>
<dbReference type="Proteomes" id="UP000267164">
    <property type="component" value="Chromosome"/>
</dbReference>
<dbReference type="RefSeq" id="WP_120737623.1">
    <property type="nucleotide sequence ID" value="NZ_CP032568.1"/>
</dbReference>
<dbReference type="KEGG" id="nyu:D7D52_16940"/>
<feature type="region of interest" description="Disordered" evidence="1">
    <location>
        <begin position="81"/>
        <end position="140"/>
    </location>
</feature>
<keyword evidence="3" id="KW-1185">Reference proteome</keyword>
<protein>
    <submittedName>
        <fullName evidence="2">Uncharacterized protein</fullName>
    </submittedName>
</protein>
<proteinExistence type="predicted"/>
<name>A0A386ZD59_9NOCA</name>